<sequence>RRRSVTGLSPVDLKKIKKAVVSKQNTLAKLMELDDPEAWRKDVDNSQLWRMFGLESAAGRTLKSIYTPPYVPPHALGRSRSTKKMSRTADTPFLRRSNSLPHIVPNRKGQAALDPNQLSVDGGSAAWHIT</sequence>
<dbReference type="Proteomes" id="UP000626109">
    <property type="component" value="Unassembled WGS sequence"/>
</dbReference>
<feature type="non-terminal residue" evidence="2">
    <location>
        <position position="1"/>
    </location>
</feature>
<organism evidence="2 3">
    <name type="scientific">Polarella glacialis</name>
    <name type="common">Dinoflagellate</name>
    <dbReference type="NCBI Taxonomy" id="89957"/>
    <lineage>
        <taxon>Eukaryota</taxon>
        <taxon>Sar</taxon>
        <taxon>Alveolata</taxon>
        <taxon>Dinophyceae</taxon>
        <taxon>Suessiales</taxon>
        <taxon>Suessiaceae</taxon>
        <taxon>Polarella</taxon>
    </lineage>
</organism>
<feature type="region of interest" description="Disordered" evidence="1">
    <location>
        <begin position="71"/>
        <end position="130"/>
    </location>
</feature>
<proteinExistence type="predicted"/>
<name>A0A813L6B7_POLGL</name>
<evidence type="ECO:0000313" key="3">
    <source>
        <dbReference type="Proteomes" id="UP000626109"/>
    </source>
</evidence>
<comment type="caution">
    <text evidence="2">The sequence shown here is derived from an EMBL/GenBank/DDBJ whole genome shotgun (WGS) entry which is preliminary data.</text>
</comment>
<dbReference type="EMBL" id="CAJNNW010034653">
    <property type="protein sequence ID" value="CAE8723427.1"/>
    <property type="molecule type" value="Genomic_DNA"/>
</dbReference>
<evidence type="ECO:0000313" key="2">
    <source>
        <dbReference type="EMBL" id="CAE8723427.1"/>
    </source>
</evidence>
<accession>A0A813L6B7</accession>
<protein>
    <submittedName>
        <fullName evidence="2">Uncharacterized protein</fullName>
    </submittedName>
</protein>
<evidence type="ECO:0000256" key="1">
    <source>
        <dbReference type="SAM" id="MobiDB-lite"/>
    </source>
</evidence>
<dbReference type="AlphaFoldDB" id="A0A813L6B7"/>
<reference evidence="2" key="1">
    <citation type="submission" date="2021-02" db="EMBL/GenBank/DDBJ databases">
        <authorList>
            <person name="Dougan E. K."/>
            <person name="Rhodes N."/>
            <person name="Thang M."/>
            <person name="Chan C."/>
        </authorList>
    </citation>
    <scope>NUCLEOTIDE SEQUENCE</scope>
</reference>
<gene>
    <name evidence="2" type="ORF">PGLA2088_LOCUS43131</name>
</gene>